<sequence length="310" mass="32865">MAAVKTPRILFITANRLGDAVISTGLLAELIRRNPGARITVACGPVAASLFEACPSVERVITVVKQRWDRHWFTLWQACVGTAWDLVVDLRGSAVSLFLWTRQRRILRGGRRPGPRINHIGALMKLSPPPLPVTWSTAGQNEKAAHILPHDAGSWLALAPTANWDGKIWPAERFVAVARDLMRSGLKPVVFYGPGREEQARAAPVLAGLPEARDLGGNRPIGEVAALLKRCALFVGNDSGLMHLAAAGGVPTLGLFGPSKASEYAPSGVAASHVAADGPEGSADIHNLSVETVLVAARQRLGSPEGHAAA</sequence>
<accession>A0A1U9KMI5</accession>
<proteinExistence type="predicted"/>
<dbReference type="GO" id="GO:0005829">
    <property type="term" value="C:cytosol"/>
    <property type="evidence" value="ECO:0007669"/>
    <property type="project" value="TreeGrafter"/>
</dbReference>
<evidence type="ECO:0000256" key="1">
    <source>
        <dbReference type="ARBA" id="ARBA00022676"/>
    </source>
</evidence>
<dbReference type="InterPro" id="IPR051199">
    <property type="entry name" value="LPS_LOS_Heptosyltrfase"/>
</dbReference>
<dbReference type="Pfam" id="PF01075">
    <property type="entry name" value="Glyco_transf_9"/>
    <property type="match status" value="1"/>
</dbReference>
<dbReference type="GO" id="GO:0008713">
    <property type="term" value="F:ADP-heptose-lipopolysaccharide heptosyltransferase activity"/>
    <property type="evidence" value="ECO:0007669"/>
    <property type="project" value="TreeGrafter"/>
</dbReference>
<dbReference type="SUPFAM" id="SSF53756">
    <property type="entry name" value="UDP-Glycosyltransferase/glycogen phosphorylase"/>
    <property type="match status" value="1"/>
</dbReference>
<dbReference type="Gene3D" id="3.40.50.2000">
    <property type="entry name" value="Glycogen Phosphorylase B"/>
    <property type="match status" value="2"/>
</dbReference>
<reference evidence="3 4" key="1">
    <citation type="submission" date="2016-03" db="EMBL/GenBank/DDBJ databases">
        <title>Acetic acid bacteria sequencing.</title>
        <authorList>
            <person name="Brandt J."/>
            <person name="Jakob F."/>
            <person name="Vogel R.F."/>
        </authorList>
    </citation>
    <scope>NUCLEOTIDE SEQUENCE [LARGE SCALE GENOMIC DNA]</scope>
    <source>
        <strain evidence="3 4">NBRC 101099</strain>
    </source>
</reference>
<dbReference type="RefSeq" id="WP_077805972.1">
    <property type="nucleotide sequence ID" value="NZ_BJXS01000004.1"/>
</dbReference>
<dbReference type="KEGG" id="nch:A0U93_02535"/>
<name>A0A1U9KMI5_9PROT</name>
<keyword evidence="2 3" id="KW-0808">Transferase</keyword>
<evidence type="ECO:0000313" key="4">
    <source>
        <dbReference type="Proteomes" id="UP000188604"/>
    </source>
</evidence>
<keyword evidence="1" id="KW-0328">Glycosyltransferase</keyword>
<evidence type="ECO:0000313" key="3">
    <source>
        <dbReference type="EMBL" id="AQS87002.1"/>
    </source>
</evidence>
<dbReference type="PANTHER" id="PTHR30160">
    <property type="entry name" value="TETRAACYLDISACCHARIDE 4'-KINASE-RELATED"/>
    <property type="match status" value="1"/>
</dbReference>
<organism evidence="3 4">
    <name type="scientific">Neoasaia chiangmaiensis</name>
    <dbReference type="NCBI Taxonomy" id="320497"/>
    <lineage>
        <taxon>Bacteria</taxon>
        <taxon>Pseudomonadati</taxon>
        <taxon>Pseudomonadota</taxon>
        <taxon>Alphaproteobacteria</taxon>
        <taxon>Acetobacterales</taxon>
        <taxon>Acetobacteraceae</taxon>
        <taxon>Neoasaia</taxon>
    </lineage>
</organism>
<dbReference type="AlphaFoldDB" id="A0A1U9KMI5"/>
<dbReference type="PANTHER" id="PTHR30160:SF7">
    <property type="entry name" value="ADP-HEPTOSE--LPS HEPTOSYLTRANSFERASE 2"/>
    <property type="match status" value="1"/>
</dbReference>
<dbReference type="STRING" id="320497.A0U93_02535"/>
<dbReference type="CDD" id="cd03789">
    <property type="entry name" value="GT9_LPS_heptosyltransferase"/>
    <property type="match status" value="1"/>
</dbReference>
<protein>
    <submittedName>
        <fullName evidence="3">Heptosyltransferase</fullName>
    </submittedName>
</protein>
<evidence type="ECO:0000256" key="2">
    <source>
        <dbReference type="ARBA" id="ARBA00022679"/>
    </source>
</evidence>
<dbReference type="InterPro" id="IPR002201">
    <property type="entry name" value="Glyco_trans_9"/>
</dbReference>
<dbReference type="EMBL" id="CP014691">
    <property type="protein sequence ID" value="AQS87002.1"/>
    <property type="molecule type" value="Genomic_DNA"/>
</dbReference>
<gene>
    <name evidence="3" type="ORF">A0U93_02535</name>
</gene>
<dbReference type="GO" id="GO:0009244">
    <property type="term" value="P:lipopolysaccharide core region biosynthetic process"/>
    <property type="evidence" value="ECO:0007669"/>
    <property type="project" value="TreeGrafter"/>
</dbReference>
<keyword evidence="4" id="KW-1185">Reference proteome</keyword>
<dbReference type="Proteomes" id="UP000188604">
    <property type="component" value="Chromosome"/>
</dbReference>